<sequence length="58" mass="6284">MRTGRSPSEGVLSAGKSIVAKITKMPRERVQSALPLSRSGGVRHINEGEQRARARDPT</sequence>
<dbReference type="Proteomes" id="UP001417504">
    <property type="component" value="Unassembled WGS sequence"/>
</dbReference>
<dbReference type="AlphaFoldDB" id="A0AAP0EFR5"/>
<comment type="caution">
    <text evidence="2">The sequence shown here is derived from an EMBL/GenBank/DDBJ whole genome shotgun (WGS) entry which is preliminary data.</text>
</comment>
<protein>
    <submittedName>
        <fullName evidence="2">Uncharacterized protein</fullName>
    </submittedName>
</protein>
<evidence type="ECO:0000313" key="2">
    <source>
        <dbReference type="EMBL" id="KAK9090772.1"/>
    </source>
</evidence>
<dbReference type="EMBL" id="JBBNAE010000010">
    <property type="protein sequence ID" value="KAK9090772.1"/>
    <property type="molecule type" value="Genomic_DNA"/>
</dbReference>
<evidence type="ECO:0000256" key="1">
    <source>
        <dbReference type="SAM" id="MobiDB-lite"/>
    </source>
</evidence>
<evidence type="ECO:0000313" key="3">
    <source>
        <dbReference type="Proteomes" id="UP001417504"/>
    </source>
</evidence>
<organism evidence="2 3">
    <name type="scientific">Stephania japonica</name>
    <dbReference type="NCBI Taxonomy" id="461633"/>
    <lineage>
        <taxon>Eukaryota</taxon>
        <taxon>Viridiplantae</taxon>
        <taxon>Streptophyta</taxon>
        <taxon>Embryophyta</taxon>
        <taxon>Tracheophyta</taxon>
        <taxon>Spermatophyta</taxon>
        <taxon>Magnoliopsida</taxon>
        <taxon>Ranunculales</taxon>
        <taxon>Menispermaceae</taxon>
        <taxon>Menispermoideae</taxon>
        <taxon>Cissampelideae</taxon>
        <taxon>Stephania</taxon>
    </lineage>
</organism>
<keyword evidence="3" id="KW-1185">Reference proteome</keyword>
<gene>
    <name evidence="2" type="ORF">Sjap_023949</name>
</gene>
<proteinExistence type="predicted"/>
<feature type="region of interest" description="Disordered" evidence="1">
    <location>
        <begin position="35"/>
        <end position="58"/>
    </location>
</feature>
<name>A0AAP0EFR5_9MAGN</name>
<feature type="compositionally biased region" description="Basic and acidic residues" evidence="1">
    <location>
        <begin position="44"/>
        <end position="58"/>
    </location>
</feature>
<reference evidence="2 3" key="1">
    <citation type="submission" date="2024-01" db="EMBL/GenBank/DDBJ databases">
        <title>Genome assemblies of Stephania.</title>
        <authorList>
            <person name="Yang L."/>
        </authorList>
    </citation>
    <scope>NUCLEOTIDE SEQUENCE [LARGE SCALE GENOMIC DNA]</scope>
    <source>
        <strain evidence="2">QJT</strain>
        <tissue evidence="2">Leaf</tissue>
    </source>
</reference>
<accession>A0AAP0EFR5</accession>